<dbReference type="PANTHER" id="PTHR12013">
    <property type="entry name" value="SIGNAL RECOGNITION PARTICLE 14 KD PROTEIN"/>
    <property type="match status" value="1"/>
</dbReference>
<dbReference type="GeneID" id="16077362"/>
<dbReference type="Gene3D" id="3.30.720.10">
    <property type="entry name" value="Signal recognition particle alu RNA binding heterodimer, srp9/1"/>
    <property type="match status" value="1"/>
</dbReference>
<feature type="region of interest" description="Disordered" evidence="8">
    <location>
        <begin position="37"/>
        <end position="57"/>
    </location>
</feature>
<organism evidence="9 10">
    <name type="scientific">Salpingoeca rosetta (strain ATCC 50818 / BSB-021)</name>
    <dbReference type="NCBI Taxonomy" id="946362"/>
    <lineage>
        <taxon>Eukaryota</taxon>
        <taxon>Choanoflagellata</taxon>
        <taxon>Craspedida</taxon>
        <taxon>Salpingoecidae</taxon>
        <taxon>Salpingoeca</taxon>
    </lineage>
</organism>
<dbReference type="OMA" id="SVTMKRM"/>
<keyword evidence="5 7" id="KW-0733">Signal recognition particle</keyword>
<evidence type="ECO:0000256" key="3">
    <source>
        <dbReference type="ARBA" id="ARBA00022490"/>
    </source>
</evidence>
<dbReference type="GO" id="GO:0008312">
    <property type="term" value="F:7S RNA binding"/>
    <property type="evidence" value="ECO:0007669"/>
    <property type="project" value="UniProtKB-UniRule"/>
</dbReference>
<dbReference type="RefSeq" id="XP_004996769.1">
    <property type="nucleotide sequence ID" value="XM_004996712.1"/>
</dbReference>
<dbReference type="Proteomes" id="UP000007799">
    <property type="component" value="Unassembled WGS sequence"/>
</dbReference>
<evidence type="ECO:0000256" key="5">
    <source>
        <dbReference type="ARBA" id="ARBA00023135"/>
    </source>
</evidence>
<dbReference type="STRING" id="946362.F2U1R3"/>
<gene>
    <name evidence="9" type="ORF">PTSG_02280</name>
</gene>
<evidence type="ECO:0000256" key="6">
    <source>
        <dbReference type="ARBA" id="ARBA00023274"/>
    </source>
</evidence>
<keyword evidence="4 7" id="KW-0694">RNA-binding</keyword>
<dbReference type="Pfam" id="PF02290">
    <property type="entry name" value="SRP14"/>
    <property type="match status" value="1"/>
</dbReference>
<evidence type="ECO:0000256" key="1">
    <source>
        <dbReference type="ARBA" id="ARBA00004496"/>
    </source>
</evidence>
<keyword evidence="3 7" id="KW-0963">Cytoplasm</keyword>
<comment type="function">
    <text evidence="7">Component of the signal recognition particle (SRP) complex, a ribonucleoprotein complex that mediates the cotranslational targeting of secretory and membrane proteins to the endoplasmic reticulum (ER). SRP9 together with SRP14 and the Alu portion of the SRP RNA, constitutes the elongation arrest domain of SRP. The complex of SRP9 and SRP14 is required for SRP RNA binding.</text>
</comment>
<comment type="subunit">
    <text evidence="7">Heterodimer with SRP9; binds RNA as heterodimer. Component of a signal recognition particle (SRP) complex that consists of a 7SL RNA molecule of 300 nucleotides and six protein subunits: SRP72, SRP68, SRP54, SRP19, SRP14 and SRP9.</text>
</comment>
<sequence>MPRLSSEQFLSELVGLFEKAREKESSRVCITVKNLTSVPKPKSKRSKSKNPGMRVPIEETQGVPACLYRATLGTKKISTVVRVDEIEDFSEEYATLLRANMNALKKKDRKRRKKNTATKSE</sequence>
<dbReference type="EMBL" id="GL832959">
    <property type="protein sequence ID" value="EGD81565.1"/>
    <property type="molecule type" value="Genomic_DNA"/>
</dbReference>
<reference evidence="9" key="1">
    <citation type="submission" date="2009-08" db="EMBL/GenBank/DDBJ databases">
        <title>Annotation of Salpingoeca rosetta.</title>
        <authorList>
            <consortium name="The Broad Institute Genome Sequencing Platform"/>
            <person name="Russ C."/>
            <person name="Cuomo C."/>
            <person name="Burger G."/>
            <person name="Gray M.W."/>
            <person name="Holland P.W.H."/>
            <person name="King N."/>
            <person name="Lang F.B.F."/>
            <person name="Roger A.J."/>
            <person name="Ruiz-Trillo I."/>
            <person name="Young S.K."/>
            <person name="Zeng Q."/>
            <person name="Gargeya S."/>
            <person name="Alvarado L."/>
            <person name="Berlin A."/>
            <person name="Chapman S.B."/>
            <person name="Chen Z."/>
            <person name="Freedman E."/>
            <person name="Gellesch M."/>
            <person name="Goldberg J."/>
            <person name="Griggs A."/>
            <person name="Gujja S."/>
            <person name="Heilman E."/>
            <person name="Heiman D."/>
            <person name="Howarth C."/>
            <person name="Mehta T."/>
            <person name="Neiman D."/>
            <person name="Pearson M."/>
            <person name="Roberts A."/>
            <person name="Saif S."/>
            <person name="Shea T."/>
            <person name="Shenoy N."/>
            <person name="Sisk P."/>
            <person name="Stolte C."/>
            <person name="Sykes S."/>
            <person name="White J."/>
            <person name="Yandava C."/>
            <person name="Haas B."/>
            <person name="Nusbaum C."/>
            <person name="Birren B."/>
        </authorList>
    </citation>
    <scope>NUCLEOTIDE SEQUENCE</scope>
    <source>
        <strain evidence="9">ATCC 50818</strain>
    </source>
</reference>
<dbReference type="InParanoid" id="F2U1R3"/>
<evidence type="ECO:0000313" key="10">
    <source>
        <dbReference type="Proteomes" id="UP000007799"/>
    </source>
</evidence>
<evidence type="ECO:0000256" key="7">
    <source>
        <dbReference type="RuleBase" id="RU368100"/>
    </source>
</evidence>
<dbReference type="GO" id="GO:0006614">
    <property type="term" value="P:SRP-dependent cotranslational protein targeting to membrane"/>
    <property type="evidence" value="ECO:0007669"/>
    <property type="project" value="UniProtKB-UniRule"/>
</dbReference>
<dbReference type="OrthoDB" id="19209at2759"/>
<dbReference type="InterPro" id="IPR003210">
    <property type="entry name" value="Signal_recog_particle_SRP14"/>
</dbReference>
<comment type="subcellular location">
    <subcellularLocation>
        <location evidence="1 7">Cytoplasm</location>
    </subcellularLocation>
</comment>
<dbReference type="AlphaFoldDB" id="F2U1R3"/>
<accession>F2U1R3</accession>
<comment type="similarity">
    <text evidence="2 7">Belongs to the SRP14 family.</text>
</comment>
<evidence type="ECO:0000256" key="4">
    <source>
        <dbReference type="ARBA" id="ARBA00022884"/>
    </source>
</evidence>
<keyword evidence="10" id="KW-1185">Reference proteome</keyword>
<dbReference type="GO" id="GO:0005786">
    <property type="term" value="C:signal recognition particle, endoplasmic reticulum targeting"/>
    <property type="evidence" value="ECO:0007669"/>
    <property type="project" value="UniProtKB-UniRule"/>
</dbReference>
<dbReference type="SUPFAM" id="SSF54762">
    <property type="entry name" value="Signal recognition particle alu RNA binding heterodimer, SRP9/14"/>
    <property type="match status" value="1"/>
</dbReference>
<proteinExistence type="inferred from homology"/>
<keyword evidence="6 7" id="KW-0687">Ribonucleoprotein</keyword>
<evidence type="ECO:0000313" key="9">
    <source>
        <dbReference type="EMBL" id="EGD81565.1"/>
    </source>
</evidence>
<dbReference type="InterPro" id="IPR009018">
    <property type="entry name" value="Signal_recog_particle_SRP9/14"/>
</dbReference>
<dbReference type="FunCoup" id="F2U1R3">
    <property type="interactions" value="1330"/>
</dbReference>
<protein>
    <recommendedName>
        <fullName evidence="7">Signal recognition particle 14 kDa protein</fullName>
        <shortName evidence="7">SRP14</shortName>
    </recommendedName>
</protein>
<dbReference type="eggNOG" id="KOG1761">
    <property type="taxonomic scope" value="Eukaryota"/>
</dbReference>
<evidence type="ECO:0000256" key="8">
    <source>
        <dbReference type="SAM" id="MobiDB-lite"/>
    </source>
</evidence>
<evidence type="ECO:0000256" key="2">
    <source>
        <dbReference type="ARBA" id="ARBA00010349"/>
    </source>
</evidence>
<dbReference type="GO" id="GO:0030942">
    <property type="term" value="F:endoplasmic reticulum signal peptide binding"/>
    <property type="evidence" value="ECO:0007669"/>
    <property type="project" value="UniProtKB-UniRule"/>
</dbReference>
<name>F2U1R3_SALR5</name>
<dbReference type="KEGG" id="sre:PTSG_02280"/>